<keyword evidence="6" id="KW-1133">Transmembrane helix</keyword>
<dbReference type="Pfam" id="PF04082">
    <property type="entry name" value="Fungal_trans"/>
    <property type="match status" value="1"/>
</dbReference>
<dbReference type="Gene3D" id="4.10.240.10">
    <property type="entry name" value="Zn(2)-C6 fungal-type DNA-binding domain"/>
    <property type="match status" value="1"/>
</dbReference>
<sequence>MSSTHDDSDGPESRRKRIRQACLNCRKKKVRCTGEKPVCSFCLRLKQDCEYAEDGRSLRRAYLTYRTGDEEVPDTAMDRTIMARFASLENQISTLQATVEKLLPLALNQQTLSNKRTHQQVNTPSPAILQTPLTTQSTVSERPQLQSLLSAADVYFRFCHSQPYSLFHEPTFRQRLANDSLPTYLLWGFLSAARRYSSLSDTQGNTADDASSYAAKAWECIDLPWSGSAPPQKVLTVVQTIILIVSTEVPAGLCSQAHMKLGFAVRLAQNNRLHLEPDVSIPITEREERRRTFWSLCLQDKLISLSRGRFCAIRDEECKVSLPCSEEAFKGGIEEQTPLLEDLTGESVEQGAIERCCPLALINVMASILGRVSHYALHDNPQMGLPWSSTAPYSTLTSALLQVEHYFGMNEDPTESLKQLCTVNGVVDQTLAGSFVFAKAMFHLSHCLLHHPFLIQQRLQSSQQKAPPIFMKTAWEKCRTHATSITDLLDMKNQRVFILTSIYGYCIMVAGTIHALSMNDERDHVRRESQKHYLAAMESLQDLSRYWGHATLMAKRLERFHSQCESRGQELSPCTTDVERNPRDVKALWQSVDYTSLSTPTRPGSPTLEGQPTSGTDWALSADMFDFSGFGGFAEGVDVFSISFVDGDMMLEGEFNNELSS</sequence>
<evidence type="ECO:0000256" key="3">
    <source>
        <dbReference type="ARBA" id="ARBA00023015"/>
    </source>
</evidence>
<reference evidence="8" key="1">
    <citation type="submission" date="2018-03" db="EMBL/GenBank/DDBJ databases">
        <authorList>
            <person name="Guldener U."/>
        </authorList>
    </citation>
    <scope>NUCLEOTIDE SEQUENCE</scope>
</reference>
<evidence type="ECO:0000256" key="1">
    <source>
        <dbReference type="ARBA" id="ARBA00004123"/>
    </source>
</evidence>
<dbReference type="PRINTS" id="PR00755">
    <property type="entry name" value="AFLATOXINBRP"/>
</dbReference>
<dbReference type="GO" id="GO:0000981">
    <property type="term" value="F:DNA-binding transcription factor activity, RNA polymerase II-specific"/>
    <property type="evidence" value="ECO:0007669"/>
    <property type="project" value="InterPro"/>
</dbReference>
<organism evidence="8 9">
    <name type="scientific">Fusarium torulosum</name>
    <dbReference type="NCBI Taxonomy" id="33205"/>
    <lineage>
        <taxon>Eukaryota</taxon>
        <taxon>Fungi</taxon>
        <taxon>Dikarya</taxon>
        <taxon>Ascomycota</taxon>
        <taxon>Pezizomycotina</taxon>
        <taxon>Sordariomycetes</taxon>
        <taxon>Hypocreomycetidae</taxon>
        <taxon>Hypocreales</taxon>
        <taxon>Nectriaceae</taxon>
        <taxon>Fusarium</taxon>
    </lineage>
</organism>
<keyword evidence="2" id="KW-0479">Metal-binding</keyword>
<evidence type="ECO:0000256" key="4">
    <source>
        <dbReference type="ARBA" id="ARBA00023163"/>
    </source>
</evidence>
<feature type="transmembrane region" description="Helical" evidence="6">
    <location>
        <begin position="496"/>
        <end position="517"/>
    </location>
</feature>
<dbReference type="GO" id="GO:0003677">
    <property type="term" value="F:DNA binding"/>
    <property type="evidence" value="ECO:0007669"/>
    <property type="project" value="InterPro"/>
</dbReference>
<dbReference type="PANTHER" id="PTHR47338">
    <property type="entry name" value="ZN(II)2CYS6 TRANSCRIPTION FACTOR (EUROFUNG)-RELATED"/>
    <property type="match status" value="1"/>
</dbReference>
<evidence type="ECO:0000256" key="5">
    <source>
        <dbReference type="ARBA" id="ARBA00023242"/>
    </source>
</evidence>
<keyword evidence="5" id="KW-0539">Nucleus</keyword>
<dbReference type="InterPro" id="IPR001138">
    <property type="entry name" value="Zn2Cys6_DnaBD"/>
</dbReference>
<keyword evidence="6" id="KW-0812">Transmembrane</keyword>
<evidence type="ECO:0000259" key="7">
    <source>
        <dbReference type="PROSITE" id="PS50048"/>
    </source>
</evidence>
<evidence type="ECO:0000256" key="6">
    <source>
        <dbReference type="SAM" id="Phobius"/>
    </source>
</evidence>
<dbReference type="Proteomes" id="UP001187734">
    <property type="component" value="Unassembled WGS sequence"/>
</dbReference>
<dbReference type="PROSITE" id="PS50048">
    <property type="entry name" value="ZN2_CY6_FUNGAL_2"/>
    <property type="match status" value="1"/>
</dbReference>
<name>A0AAE8MIZ7_9HYPO</name>
<proteinExistence type="predicted"/>
<dbReference type="SMART" id="SM00066">
    <property type="entry name" value="GAL4"/>
    <property type="match status" value="1"/>
</dbReference>
<dbReference type="InterPro" id="IPR036864">
    <property type="entry name" value="Zn2-C6_fun-type_DNA-bd_sf"/>
</dbReference>
<keyword evidence="6" id="KW-0472">Membrane</keyword>
<keyword evidence="4" id="KW-0804">Transcription</keyword>
<comment type="caution">
    <text evidence="8">The sequence shown here is derived from an EMBL/GenBank/DDBJ whole genome shotgun (WGS) entry which is preliminary data.</text>
</comment>
<dbReference type="InterPro" id="IPR007219">
    <property type="entry name" value="XnlR_reg_dom"/>
</dbReference>
<dbReference type="InterPro" id="IPR050815">
    <property type="entry name" value="TF_fung"/>
</dbReference>
<dbReference type="CDD" id="cd00067">
    <property type="entry name" value="GAL4"/>
    <property type="match status" value="1"/>
</dbReference>
<feature type="domain" description="Zn(2)-C6 fungal-type" evidence="7">
    <location>
        <begin position="21"/>
        <end position="51"/>
    </location>
</feature>
<dbReference type="SUPFAM" id="SSF57701">
    <property type="entry name" value="Zn2/Cys6 DNA-binding domain"/>
    <property type="match status" value="1"/>
</dbReference>
<evidence type="ECO:0000313" key="8">
    <source>
        <dbReference type="EMBL" id="SPJ85731.1"/>
    </source>
</evidence>
<dbReference type="GO" id="GO:0008270">
    <property type="term" value="F:zinc ion binding"/>
    <property type="evidence" value="ECO:0007669"/>
    <property type="project" value="InterPro"/>
</dbReference>
<accession>A0AAE8MIZ7</accession>
<dbReference type="PANTHER" id="PTHR47338:SF4">
    <property type="entry name" value="ZN(II)2CYS6 TRANSCRIPTION FACTOR (EUROFUNG)"/>
    <property type="match status" value="1"/>
</dbReference>
<keyword evidence="9" id="KW-1185">Reference proteome</keyword>
<gene>
    <name evidence="8" type="ORF">FTOL_11514</name>
</gene>
<dbReference type="PROSITE" id="PS00463">
    <property type="entry name" value="ZN2_CY6_FUNGAL_1"/>
    <property type="match status" value="1"/>
</dbReference>
<dbReference type="CDD" id="cd12148">
    <property type="entry name" value="fungal_TF_MHR"/>
    <property type="match status" value="1"/>
</dbReference>
<dbReference type="EMBL" id="ONZP01000494">
    <property type="protein sequence ID" value="SPJ85731.1"/>
    <property type="molecule type" value="Genomic_DNA"/>
</dbReference>
<dbReference type="AlphaFoldDB" id="A0AAE8MIZ7"/>
<dbReference type="Pfam" id="PF00172">
    <property type="entry name" value="Zn_clus"/>
    <property type="match status" value="1"/>
</dbReference>
<dbReference type="GO" id="GO:0005634">
    <property type="term" value="C:nucleus"/>
    <property type="evidence" value="ECO:0007669"/>
    <property type="project" value="UniProtKB-SubCell"/>
</dbReference>
<dbReference type="SMART" id="SM00906">
    <property type="entry name" value="Fungal_trans"/>
    <property type="match status" value="1"/>
</dbReference>
<protein>
    <recommendedName>
        <fullName evidence="7">Zn(2)-C6 fungal-type domain-containing protein</fullName>
    </recommendedName>
</protein>
<keyword evidence="3" id="KW-0805">Transcription regulation</keyword>
<dbReference type="GO" id="GO:0006351">
    <property type="term" value="P:DNA-templated transcription"/>
    <property type="evidence" value="ECO:0007669"/>
    <property type="project" value="InterPro"/>
</dbReference>
<evidence type="ECO:0000256" key="2">
    <source>
        <dbReference type="ARBA" id="ARBA00022723"/>
    </source>
</evidence>
<comment type="subcellular location">
    <subcellularLocation>
        <location evidence="1">Nucleus</location>
    </subcellularLocation>
</comment>
<evidence type="ECO:0000313" key="9">
    <source>
        <dbReference type="Proteomes" id="UP001187734"/>
    </source>
</evidence>